<dbReference type="Pfam" id="PF16472">
    <property type="entry name" value="DUF5050"/>
    <property type="match status" value="1"/>
</dbReference>
<dbReference type="GO" id="GO:0006898">
    <property type="term" value="P:receptor-mediated endocytosis"/>
    <property type="evidence" value="ECO:0007669"/>
    <property type="project" value="TreeGrafter"/>
</dbReference>
<dbReference type="PROSITE" id="PS00010">
    <property type="entry name" value="ASX_HYDROXYL"/>
    <property type="match status" value="1"/>
</dbReference>
<sequence length="1151" mass="130065">MFKTKLFIAVLFICFQYTLQYSDELDNHYEISCAEVGSVPCTSGGCFQQSQFCDGFVNCEDGTDEQFCVTHKADPLICNATHQFLCANGLSCIPNFWICNNRTDCDDGSDEANCTDTLPIDKNATCKGFLCDHDKCISDLWVCDGIYDCKDKSDEFRQDLCRSAKSAHMGLVDTFCYKVPISGVEHAYKCLDWRYCVTASRMCDGILDCRDESDEGNFCYRWNTMCDHFKCYGNNTKCVPDREGPICVCDPDTDISLYNYETHKCEDVNECIKDIPQCSHKCTNLPRNFRCECEPGYTMDHLRYLCFAPAPEGMLFFSTPNDIRYLTIMTKKMVTVASGIKKAHGVTFDGTNVYWVETAKGHQAIFKARLDNIKDTKQILAGLGLEEPDSIAIDYLGDNIYFSDSERGTISACKFDGSSCTTIKAKTNRPSYVTLDVKNGLMYWADYMGRGVILTARMDGSHTEVLVDKLESFATGLALDVPNDRLYYVDKTIRVVILSLRRGYTLLDEPYHHPYSISVFENTIYWNDWTTNTIQMTDKVHGTAEMRHHLLKLNTSITGMHMYHPILMNATINPCKDNICSHFCLVTSNTTHVCGCPDGMELRDNSCARIGDYRAKYLVVAEGRLFTRIQYDELGNPESHATSFNIGRVQAMTHDRVRDVLYIYDVKFRSIQYISMNDFLSGITKPLVQEGLVNVVDLDFDFATDNLYILDAGRRVVEVYSSKSRKRAEVYKFGNEETPISFCLMPDYGRMMVAVVETDQHNNIHIDSIGLDGHERRHVISNNLKGPHIRLRYVQQMDNVFIADESNGVIDYIHPDGKGKENYRELATTVYSLAITENLVFWTDRRTPRLFWADIHDTTQKIRRMDLSLFPNNTQLLIEASLLPPSDSDPLWNHPCISSTNCIDICVQVSHEDQYSPLVPFKYRCLCAPGYALQGGTCVKVVHCREDQVTCHRSNKCIPKEKICNGVNDCPLGEDEEGCTPVNVDDICTPDEYFCGGVCLNRKRTSMCNGKPISKPEVKSICSTSEYQCANSSICISRSQLCDKKTDCPSGDDELFYKCDTLSCYDSEFMCASGSCISKTFVCDGEEDCSDGSDESNCGNVKCGPGFFQCRSRDCIESKRRCDGKQDCLDFSDEGDCEDPIFVETTVSSFL</sequence>
<keyword evidence="7" id="KW-1133">Transmembrane helix</keyword>
<dbReference type="PROSITE" id="PS01209">
    <property type="entry name" value="LDLRA_1"/>
    <property type="match status" value="5"/>
</dbReference>
<dbReference type="PROSITE" id="PS01187">
    <property type="entry name" value="EGF_CA"/>
    <property type="match status" value="1"/>
</dbReference>
<dbReference type="InterPro" id="IPR001881">
    <property type="entry name" value="EGF-like_Ca-bd_dom"/>
</dbReference>
<dbReference type="PANTHER" id="PTHR22722">
    <property type="entry name" value="LOW-DENSITY LIPOPROTEIN RECEPTOR-RELATED PROTEIN 2-RELATED"/>
    <property type="match status" value="1"/>
</dbReference>
<keyword evidence="10" id="KW-0675">Receptor</keyword>
<evidence type="ECO:0000256" key="10">
    <source>
        <dbReference type="ARBA" id="ARBA00023170"/>
    </source>
</evidence>
<dbReference type="SMART" id="SM00181">
    <property type="entry name" value="EGF"/>
    <property type="match status" value="4"/>
</dbReference>
<dbReference type="SUPFAM" id="SSF57424">
    <property type="entry name" value="LDL receptor-like module"/>
    <property type="match status" value="8"/>
</dbReference>
<proteinExistence type="predicted"/>
<evidence type="ECO:0000256" key="14">
    <source>
        <dbReference type="PROSITE-ProRule" id="PRU00461"/>
    </source>
</evidence>
<dbReference type="Proteomes" id="UP000494106">
    <property type="component" value="Unassembled WGS sequence"/>
</dbReference>
<comment type="caution">
    <text evidence="12">Lacks conserved residue(s) required for the propagation of feature annotation.</text>
</comment>
<keyword evidence="3" id="KW-0254">Endocytosis</keyword>
<dbReference type="InterPro" id="IPR036055">
    <property type="entry name" value="LDL_receptor-like_sf"/>
</dbReference>
<feature type="disulfide bond" evidence="13">
    <location>
        <begin position="1110"/>
        <end position="1128"/>
    </location>
</feature>
<feature type="chain" id="PRO_5035887406" description="EGF-like domain-containing protein" evidence="15">
    <location>
        <begin position="21"/>
        <end position="1151"/>
    </location>
</feature>
<keyword evidence="9 13" id="KW-1015">Disulfide bond</keyword>
<dbReference type="AlphaFoldDB" id="A0A8S1AR63"/>
<gene>
    <name evidence="17" type="ORF">APLA_LOCUS11958</name>
</gene>
<feature type="disulfide bond" evidence="13">
    <location>
        <begin position="53"/>
        <end position="68"/>
    </location>
</feature>
<organism evidence="17 18">
    <name type="scientific">Arctia plantaginis</name>
    <name type="common">Wood tiger moth</name>
    <name type="synonym">Phalaena plantaginis</name>
    <dbReference type="NCBI Taxonomy" id="874455"/>
    <lineage>
        <taxon>Eukaryota</taxon>
        <taxon>Metazoa</taxon>
        <taxon>Ecdysozoa</taxon>
        <taxon>Arthropoda</taxon>
        <taxon>Hexapoda</taxon>
        <taxon>Insecta</taxon>
        <taxon>Pterygota</taxon>
        <taxon>Neoptera</taxon>
        <taxon>Endopterygota</taxon>
        <taxon>Lepidoptera</taxon>
        <taxon>Glossata</taxon>
        <taxon>Ditrysia</taxon>
        <taxon>Noctuoidea</taxon>
        <taxon>Erebidae</taxon>
        <taxon>Arctiinae</taxon>
        <taxon>Arctia</taxon>
    </lineage>
</organism>
<feature type="signal peptide" evidence="15">
    <location>
        <begin position="1"/>
        <end position="20"/>
    </location>
</feature>
<dbReference type="InterPro" id="IPR000152">
    <property type="entry name" value="EGF-type_Asp/Asn_hydroxyl_site"/>
</dbReference>
<feature type="domain" description="EGF-like" evidence="16">
    <location>
        <begin position="267"/>
        <end position="303"/>
    </location>
</feature>
<evidence type="ECO:0000256" key="2">
    <source>
        <dbReference type="ARBA" id="ARBA00022536"/>
    </source>
</evidence>
<feature type="disulfide bond" evidence="13">
    <location>
        <begin position="99"/>
        <end position="114"/>
    </location>
</feature>
<evidence type="ECO:0000256" key="15">
    <source>
        <dbReference type="SAM" id="SignalP"/>
    </source>
</evidence>
<evidence type="ECO:0000313" key="17">
    <source>
        <dbReference type="EMBL" id="CAB3249069.1"/>
    </source>
</evidence>
<dbReference type="CDD" id="cd00112">
    <property type="entry name" value="LDLa"/>
    <property type="match status" value="7"/>
</dbReference>
<dbReference type="SUPFAM" id="SSF57196">
    <property type="entry name" value="EGF/Laminin"/>
    <property type="match status" value="1"/>
</dbReference>
<dbReference type="PROSITE" id="PS50068">
    <property type="entry name" value="LDLRA_2"/>
    <property type="match status" value="8"/>
</dbReference>
<dbReference type="EMBL" id="CADEBC010000537">
    <property type="protein sequence ID" value="CAB3249069.1"/>
    <property type="molecule type" value="Genomic_DNA"/>
</dbReference>
<dbReference type="PROSITE" id="PS50026">
    <property type="entry name" value="EGF_3"/>
    <property type="match status" value="1"/>
</dbReference>
<name>A0A8S1AR63_ARCPL</name>
<keyword evidence="8" id="KW-0472">Membrane</keyword>
<dbReference type="Pfam" id="PF00057">
    <property type="entry name" value="Ldl_recept_a"/>
    <property type="match status" value="7"/>
</dbReference>
<feature type="disulfide bond" evidence="13">
    <location>
        <begin position="41"/>
        <end position="59"/>
    </location>
</feature>
<dbReference type="SUPFAM" id="SSF63825">
    <property type="entry name" value="YWTD domain"/>
    <property type="match status" value="2"/>
</dbReference>
<evidence type="ECO:0000256" key="12">
    <source>
        <dbReference type="PROSITE-ProRule" id="PRU00076"/>
    </source>
</evidence>
<dbReference type="Gene3D" id="2.120.10.30">
    <property type="entry name" value="TolB, C-terminal domain"/>
    <property type="match status" value="2"/>
</dbReference>
<dbReference type="GO" id="GO:0016324">
    <property type="term" value="C:apical plasma membrane"/>
    <property type="evidence" value="ECO:0007669"/>
    <property type="project" value="TreeGrafter"/>
</dbReference>
<evidence type="ECO:0000256" key="7">
    <source>
        <dbReference type="ARBA" id="ARBA00022989"/>
    </source>
</evidence>
<evidence type="ECO:0000256" key="4">
    <source>
        <dbReference type="ARBA" id="ARBA00022692"/>
    </source>
</evidence>
<keyword evidence="6" id="KW-0677">Repeat</keyword>
<keyword evidence="18" id="KW-1185">Reference proteome</keyword>
<dbReference type="InterPro" id="IPR000742">
    <property type="entry name" value="EGF"/>
</dbReference>
<evidence type="ECO:0000256" key="9">
    <source>
        <dbReference type="ARBA" id="ARBA00023157"/>
    </source>
</evidence>
<accession>A0A8S1AR63</accession>
<dbReference type="FunFam" id="4.10.400.10:FF:000113">
    <property type="entry name" value="Low-density lipoprotein receptor-related protein 8"/>
    <property type="match status" value="1"/>
</dbReference>
<feature type="repeat" description="LDL-receptor class B" evidence="14">
    <location>
        <begin position="440"/>
        <end position="483"/>
    </location>
</feature>
<keyword evidence="11" id="KW-0325">Glycoprotein</keyword>
<evidence type="ECO:0000313" key="18">
    <source>
        <dbReference type="Proteomes" id="UP000494106"/>
    </source>
</evidence>
<feature type="disulfide bond" evidence="13">
    <location>
        <begin position="1083"/>
        <end position="1098"/>
    </location>
</feature>
<dbReference type="GO" id="GO:0043235">
    <property type="term" value="C:receptor complex"/>
    <property type="evidence" value="ECO:0007669"/>
    <property type="project" value="TreeGrafter"/>
</dbReference>
<dbReference type="SMART" id="SM00192">
    <property type="entry name" value="LDLa"/>
    <property type="match status" value="8"/>
</dbReference>
<dbReference type="SMART" id="SM00135">
    <property type="entry name" value="LY"/>
    <property type="match status" value="7"/>
</dbReference>
<dbReference type="OrthoDB" id="8831087at2759"/>
<comment type="caution">
    <text evidence="17">The sequence shown here is derived from an EMBL/GenBank/DDBJ whole genome shotgun (WGS) entry which is preliminary data.</text>
</comment>
<dbReference type="CDD" id="cd00054">
    <property type="entry name" value="EGF_CA"/>
    <property type="match status" value="1"/>
</dbReference>
<dbReference type="InterPro" id="IPR032485">
    <property type="entry name" value="LRP1-like_beta_prop"/>
</dbReference>
<keyword evidence="2 12" id="KW-0245">EGF-like domain</keyword>
<dbReference type="InterPro" id="IPR051221">
    <property type="entry name" value="LDLR-related"/>
</dbReference>
<keyword evidence="5 15" id="KW-0732">Signal</keyword>
<dbReference type="SMART" id="SM00179">
    <property type="entry name" value="EGF_CA"/>
    <property type="match status" value="1"/>
</dbReference>
<evidence type="ECO:0000256" key="3">
    <source>
        <dbReference type="ARBA" id="ARBA00022583"/>
    </source>
</evidence>
<feature type="disulfide bond" evidence="13">
    <location>
        <begin position="131"/>
        <end position="149"/>
    </location>
</feature>
<protein>
    <recommendedName>
        <fullName evidence="16">EGF-like domain-containing protein</fullName>
    </recommendedName>
</protein>
<comment type="subcellular location">
    <subcellularLocation>
        <location evidence="1">Membrane</location>
        <topology evidence="1">Single-pass membrane protein</topology>
    </subcellularLocation>
</comment>
<evidence type="ECO:0000256" key="11">
    <source>
        <dbReference type="ARBA" id="ARBA00023180"/>
    </source>
</evidence>
<evidence type="ECO:0000259" key="16">
    <source>
        <dbReference type="PROSITE" id="PS50026"/>
    </source>
</evidence>
<evidence type="ECO:0000256" key="8">
    <source>
        <dbReference type="ARBA" id="ARBA00023136"/>
    </source>
</evidence>
<feature type="disulfide bond" evidence="13">
    <location>
        <begin position="1064"/>
        <end position="1076"/>
    </location>
</feature>
<evidence type="ECO:0000256" key="6">
    <source>
        <dbReference type="ARBA" id="ARBA00022737"/>
    </source>
</evidence>
<feature type="disulfide bond" evidence="13">
    <location>
        <begin position="1103"/>
        <end position="1115"/>
    </location>
</feature>
<dbReference type="InterPro" id="IPR011042">
    <property type="entry name" value="6-blade_b-propeller_TolB-like"/>
</dbReference>
<dbReference type="PANTHER" id="PTHR22722:SF14">
    <property type="entry name" value="MEGALIN, ISOFORM A"/>
    <property type="match status" value="1"/>
</dbReference>
<evidence type="ECO:0000256" key="1">
    <source>
        <dbReference type="ARBA" id="ARBA00004167"/>
    </source>
</evidence>
<evidence type="ECO:0000256" key="13">
    <source>
        <dbReference type="PROSITE-ProRule" id="PRU00124"/>
    </source>
</evidence>
<keyword evidence="4" id="KW-0812">Transmembrane</keyword>
<dbReference type="InterPro" id="IPR018097">
    <property type="entry name" value="EGF_Ca-bd_CS"/>
</dbReference>
<feature type="disulfide bond" evidence="13">
    <location>
        <begin position="1071"/>
        <end position="1089"/>
    </location>
</feature>
<evidence type="ECO:0000256" key="5">
    <source>
        <dbReference type="ARBA" id="ARBA00022729"/>
    </source>
</evidence>
<dbReference type="Gene3D" id="2.10.25.10">
    <property type="entry name" value="Laminin"/>
    <property type="match status" value="1"/>
</dbReference>
<dbReference type="PROSITE" id="PS51120">
    <property type="entry name" value="LDLRB"/>
    <property type="match status" value="1"/>
</dbReference>
<dbReference type="InterPro" id="IPR002172">
    <property type="entry name" value="LDrepeatLR_classA_rpt"/>
</dbReference>
<dbReference type="PRINTS" id="PR00261">
    <property type="entry name" value="LDLRECEPTOR"/>
</dbReference>
<feature type="disulfide bond" evidence="13">
    <location>
        <begin position="1122"/>
        <end position="1137"/>
    </location>
</feature>
<dbReference type="InterPro" id="IPR023415">
    <property type="entry name" value="LDLR_class-A_CS"/>
</dbReference>
<feature type="disulfide bond" evidence="13">
    <location>
        <begin position="964"/>
        <end position="979"/>
    </location>
</feature>
<dbReference type="GO" id="GO:0005509">
    <property type="term" value="F:calcium ion binding"/>
    <property type="evidence" value="ECO:0007669"/>
    <property type="project" value="InterPro"/>
</dbReference>
<reference evidence="17 18" key="1">
    <citation type="submission" date="2020-04" db="EMBL/GenBank/DDBJ databases">
        <authorList>
            <person name="Wallbank WR R."/>
            <person name="Pardo Diaz C."/>
            <person name="Kozak K."/>
            <person name="Martin S."/>
            <person name="Jiggins C."/>
            <person name="Moest M."/>
            <person name="Warren A I."/>
            <person name="Byers J.R.P. K."/>
            <person name="Montejo-Kovacevich G."/>
            <person name="Yen C E."/>
        </authorList>
    </citation>
    <scope>NUCLEOTIDE SEQUENCE [LARGE SCALE GENOMIC DNA]</scope>
</reference>
<dbReference type="FunFam" id="2.120.10.30:FF:000241">
    <property type="entry name" value="Low-density lipoprotein receptor-related protein 6"/>
    <property type="match status" value="1"/>
</dbReference>
<dbReference type="Gene3D" id="4.10.400.10">
    <property type="entry name" value="Low-density Lipoprotein Receptor"/>
    <property type="match status" value="8"/>
</dbReference>
<dbReference type="GO" id="GO:0042562">
    <property type="term" value="F:hormone binding"/>
    <property type="evidence" value="ECO:0007669"/>
    <property type="project" value="TreeGrafter"/>
</dbReference>
<dbReference type="InterPro" id="IPR000033">
    <property type="entry name" value="LDLR_classB_rpt"/>
</dbReference>